<gene>
    <name evidence="1" type="ORF">S01H1_00117</name>
</gene>
<proteinExistence type="predicted"/>
<dbReference type="AlphaFoldDB" id="X0S3U8"/>
<dbReference type="GO" id="GO:0004185">
    <property type="term" value="F:serine-type carboxypeptidase activity"/>
    <property type="evidence" value="ECO:0007669"/>
    <property type="project" value="InterPro"/>
</dbReference>
<name>X0S3U8_9ZZZZ</name>
<sequence length="157" mass="15902">MAAALVGAVLAVTGVAALTITTAAITFPGVTLGGSDQTVDGSTSAWRADSSQRNGYHVTVSSTDFSNAESKTIAVANFDIRLLDANIVWISGDAAGPVSTQTTFTALSGTPLKIASAVPSIGRGAYDLTPDFRLTVPAESYAGSYTATVTVDITKGP</sequence>
<evidence type="ECO:0000313" key="1">
    <source>
        <dbReference type="EMBL" id="GAF70592.1"/>
    </source>
</evidence>
<evidence type="ECO:0008006" key="2">
    <source>
        <dbReference type="Google" id="ProtNLM"/>
    </source>
</evidence>
<dbReference type="InterPro" id="IPR018202">
    <property type="entry name" value="Ser_caboxypep_ser_AS"/>
</dbReference>
<dbReference type="EMBL" id="BARS01000034">
    <property type="protein sequence ID" value="GAF70592.1"/>
    <property type="molecule type" value="Genomic_DNA"/>
</dbReference>
<organism evidence="1">
    <name type="scientific">marine sediment metagenome</name>
    <dbReference type="NCBI Taxonomy" id="412755"/>
    <lineage>
        <taxon>unclassified sequences</taxon>
        <taxon>metagenomes</taxon>
        <taxon>ecological metagenomes</taxon>
    </lineage>
</organism>
<reference evidence="1" key="1">
    <citation type="journal article" date="2014" name="Front. Microbiol.">
        <title>High frequency of phylogenetically diverse reductive dehalogenase-homologous genes in deep subseafloor sedimentary metagenomes.</title>
        <authorList>
            <person name="Kawai M."/>
            <person name="Futagami T."/>
            <person name="Toyoda A."/>
            <person name="Takaki Y."/>
            <person name="Nishi S."/>
            <person name="Hori S."/>
            <person name="Arai W."/>
            <person name="Tsubouchi T."/>
            <person name="Morono Y."/>
            <person name="Uchiyama I."/>
            <person name="Ito T."/>
            <person name="Fujiyama A."/>
            <person name="Inagaki F."/>
            <person name="Takami H."/>
        </authorList>
    </citation>
    <scope>NUCLEOTIDE SEQUENCE</scope>
    <source>
        <strain evidence="1">Expedition CK06-06</strain>
    </source>
</reference>
<comment type="caution">
    <text evidence="1">The sequence shown here is derived from an EMBL/GenBank/DDBJ whole genome shotgun (WGS) entry which is preliminary data.</text>
</comment>
<dbReference type="PROSITE" id="PS00131">
    <property type="entry name" value="CARBOXYPEPT_SER_SER"/>
    <property type="match status" value="1"/>
</dbReference>
<protein>
    <recommendedName>
        <fullName evidence="2">WxL domain-containing protein</fullName>
    </recommendedName>
</protein>
<accession>X0S3U8</accession>